<protein>
    <recommendedName>
        <fullName evidence="4">SLH domain-containing protein</fullName>
    </recommendedName>
</protein>
<feature type="signal peptide" evidence="1">
    <location>
        <begin position="1"/>
        <end position="34"/>
    </location>
</feature>
<name>A0ABV6DGW2_9BACL</name>
<evidence type="ECO:0000256" key="1">
    <source>
        <dbReference type="SAM" id="SignalP"/>
    </source>
</evidence>
<keyword evidence="1" id="KW-0732">Signal</keyword>
<gene>
    <name evidence="2" type="ORF">ACFFK0_05395</name>
</gene>
<proteinExistence type="predicted"/>
<dbReference type="EMBL" id="JBHLWN010000024">
    <property type="protein sequence ID" value="MFC0211889.1"/>
    <property type="molecule type" value="Genomic_DNA"/>
</dbReference>
<evidence type="ECO:0008006" key="4">
    <source>
        <dbReference type="Google" id="ProtNLM"/>
    </source>
</evidence>
<dbReference type="Proteomes" id="UP001589776">
    <property type="component" value="Unassembled WGS sequence"/>
</dbReference>
<feature type="chain" id="PRO_5046869912" description="SLH domain-containing protein" evidence="1">
    <location>
        <begin position="35"/>
        <end position="458"/>
    </location>
</feature>
<accession>A0ABV6DGW2</accession>
<organism evidence="2 3">
    <name type="scientific">Paenibacillus chartarius</name>
    <dbReference type="NCBI Taxonomy" id="747481"/>
    <lineage>
        <taxon>Bacteria</taxon>
        <taxon>Bacillati</taxon>
        <taxon>Bacillota</taxon>
        <taxon>Bacilli</taxon>
        <taxon>Bacillales</taxon>
        <taxon>Paenibacillaceae</taxon>
        <taxon>Paenibacillus</taxon>
    </lineage>
</organism>
<dbReference type="RefSeq" id="WP_377468916.1">
    <property type="nucleotide sequence ID" value="NZ_JBHLWN010000024.1"/>
</dbReference>
<reference evidence="2 3" key="1">
    <citation type="submission" date="2024-09" db="EMBL/GenBank/DDBJ databases">
        <authorList>
            <person name="Sun Q."/>
            <person name="Mori K."/>
        </authorList>
    </citation>
    <scope>NUCLEOTIDE SEQUENCE [LARGE SCALE GENOMIC DNA]</scope>
    <source>
        <strain evidence="2 3">CCM 7759</strain>
    </source>
</reference>
<evidence type="ECO:0000313" key="2">
    <source>
        <dbReference type="EMBL" id="MFC0211889.1"/>
    </source>
</evidence>
<comment type="caution">
    <text evidence="2">The sequence shown here is derived from an EMBL/GenBank/DDBJ whole genome shotgun (WGS) entry which is preliminary data.</text>
</comment>
<sequence length="458" mass="51127">MKRFTRTRSKIMLTAALAAQLFVIGALVPNTVFAEEAAPASSQRLQPEAKEYRQYLHDQYGITVSSTLTKGEFINDIARILALEPEALNHITDLTSDSPYYRAANALYESGVITEQAVRAEEPLTKLGAVFLSLKAANLKELAYTYPENKIRSALLKIQAVREDYGLQAAQELAAAVDNGLLPAELHSSFRPAERAAGDFAVILLGQIASFHGAYKHDLGYIKDDMIFNRVYQAYRTADLIQTPELGSTFDTALRNNLITGYNLKDSRFNANFDPRLSVTYGHDDITHALQLIGLLRSEGLNAKVQLEPKTSAYIYMKEWGEPVQTDTFKVVQIESGNYIAYAKEYDISFEFDTADAKDRFGAVISQYAKKNADDQTGLIHSSWWQPLYYSLTEQSDYKVIANNKAEDGPYYAQSFSLAGKSAEIAAGLKKIDAGLEVESYEFWVDEPFYNYLVGGFK</sequence>
<evidence type="ECO:0000313" key="3">
    <source>
        <dbReference type="Proteomes" id="UP001589776"/>
    </source>
</evidence>
<keyword evidence="3" id="KW-1185">Reference proteome</keyword>